<evidence type="ECO:0000313" key="1">
    <source>
        <dbReference type="EMBL" id="JAC75236.1"/>
    </source>
</evidence>
<accession>A0A061RXF2</accession>
<dbReference type="EMBL" id="GBEZ01010440">
    <property type="protein sequence ID" value="JAC75236.1"/>
    <property type="molecule type" value="Transcribed_RNA"/>
</dbReference>
<reference evidence="1" key="1">
    <citation type="submission" date="2014-05" db="EMBL/GenBank/DDBJ databases">
        <title>The transcriptome of the halophilic microalga Tetraselmis sp. GSL018 isolated from the Great Salt Lake, Utah.</title>
        <authorList>
            <person name="Jinkerson R.E."/>
            <person name="D'Adamo S."/>
            <person name="Posewitz M.C."/>
        </authorList>
    </citation>
    <scope>NUCLEOTIDE SEQUENCE</scope>
    <source>
        <strain evidence="1">GSL018</strain>
    </source>
</reference>
<name>A0A061RXF2_9CHLO</name>
<gene>
    <name evidence="1" type="ORF">TSPGSL018_23695</name>
</gene>
<organism evidence="1">
    <name type="scientific">Tetraselmis sp. GSL018</name>
    <dbReference type="NCBI Taxonomy" id="582737"/>
    <lineage>
        <taxon>Eukaryota</taxon>
        <taxon>Viridiplantae</taxon>
        <taxon>Chlorophyta</taxon>
        <taxon>core chlorophytes</taxon>
        <taxon>Chlorodendrophyceae</taxon>
        <taxon>Chlorodendrales</taxon>
        <taxon>Chlorodendraceae</taxon>
        <taxon>Tetraselmis</taxon>
    </lineage>
</organism>
<sequence length="42" mass="4380">EGRRRQSASLRIRAIPLAETGARAKATKANEVLERGGDGGCG</sequence>
<dbReference type="AlphaFoldDB" id="A0A061RXF2"/>
<feature type="non-terminal residue" evidence="1">
    <location>
        <position position="1"/>
    </location>
</feature>
<protein>
    <submittedName>
        <fullName evidence="1">Uncharacterized protein</fullName>
    </submittedName>
</protein>
<proteinExistence type="predicted"/>